<reference evidence="1 2" key="1">
    <citation type="submission" date="2018-06" db="EMBL/GenBank/DDBJ databases">
        <title>Mucibacter soli gen. nov., sp. nov., a new member of the family Chitinophagaceae producing mucin.</title>
        <authorList>
            <person name="Kim M.-K."/>
            <person name="Park S."/>
            <person name="Kim T.-S."/>
            <person name="Joung Y."/>
            <person name="Han J.-H."/>
            <person name="Kim S.B."/>
        </authorList>
    </citation>
    <scope>NUCLEOTIDE SEQUENCE [LARGE SCALE GENOMIC DNA]</scope>
    <source>
        <strain evidence="1 2">R1-15</strain>
    </source>
</reference>
<evidence type="ECO:0000313" key="2">
    <source>
        <dbReference type="Proteomes" id="UP000248745"/>
    </source>
</evidence>
<proteinExistence type="predicted"/>
<organism evidence="1 2">
    <name type="scientific">Taibaiella soli</name>
    <dbReference type="NCBI Taxonomy" id="1649169"/>
    <lineage>
        <taxon>Bacteria</taxon>
        <taxon>Pseudomonadati</taxon>
        <taxon>Bacteroidota</taxon>
        <taxon>Chitinophagia</taxon>
        <taxon>Chitinophagales</taxon>
        <taxon>Chitinophagaceae</taxon>
        <taxon>Taibaiella</taxon>
    </lineage>
</organism>
<evidence type="ECO:0000313" key="1">
    <source>
        <dbReference type="EMBL" id="PZF71556.1"/>
    </source>
</evidence>
<dbReference type="AlphaFoldDB" id="A0A2W2BD21"/>
<name>A0A2W2BD21_9BACT</name>
<protein>
    <submittedName>
        <fullName evidence="1">Uncharacterized protein</fullName>
    </submittedName>
</protein>
<dbReference type="OrthoDB" id="9846253at2"/>
<dbReference type="EMBL" id="QKTW01000022">
    <property type="protein sequence ID" value="PZF71556.1"/>
    <property type="molecule type" value="Genomic_DNA"/>
</dbReference>
<gene>
    <name evidence="1" type="ORF">DN068_15895</name>
</gene>
<comment type="caution">
    <text evidence="1">The sequence shown here is derived from an EMBL/GenBank/DDBJ whole genome shotgun (WGS) entry which is preliminary data.</text>
</comment>
<accession>A0A2W2BD21</accession>
<keyword evidence="2" id="KW-1185">Reference proteome</keyword>
<dbReference type="Proteomes" id="UP000248745">
    <property type="component" value="Unassembled WGS sequence"/>
</dbReference>
<dbReference type="RefSeq" id="WP_110999930.1">
    <property type="nucleotide sequence ID" value="NZ_QKTW01000022.1"/>
</dbReference>
<sequence length="154" mass="17089">MKNNKFQRIRLRVSSAGETIRFNAVCDKGYRTLKGIFVSLPQDKSILGSTLGFRLNNVEVLDDGHEVKNLTASNSVAPNNKFFLFPEKVDASNGSIEGRYSDGSKYPLLVDNGEDTGVFDPGKVDFKNLSGYGTNPFTVVFPYDVIINIWLTND</sequence>